<evidence type="ECO:0000256" key="1">
    <source>
        <dbReference type="SAM" id="MobiDB-lite"/>
    </source>
</evidence>
<feature type="region of interest" description="Disordered" evidence="1">
    <location>
        <begin position="108"/>
        <end position="158"/>
    </location>
</feature>
<dbReference type="AlphaFoldDB" id="A0A6M5Z4D9"/>
<dbReference type="KEGG" id="ftj:FTUN_7697"/>
<dbReference type="Proteomes" id="UP000503447">
    <property type="component" value="Chromosome"/>
</dbReference>
<evidence type="ECO:0000313" key="2">
    <source>
        <dbReference type="EMBL" id="QJX00073.1"/>
    </source>
</evidence>
<protein>
    <submittedName>
        <fullName evidence="2">Uncharacterized protein</fullName>
    </submittedName>
</protein>
<reference evidence="3" key="1">
    <citation type="submission" date="2020-05" db="EMBL/GenBank/DDBJ databases">
        <title>Frigoriglobus tundricola gen. nov., sp. nov., a psychrotolerant cellulolytic planctomycete of the family Gemmataceae with two divergent copies of 16S rRNA gene.</title>
        <authorList>
            <person name="Kulichevskaya I.S."/>
            <person name="Ivanova A.A."/>
            <person name="Naumoff D.G."/>
            <person name="Beletsky A.V."/>
            <person name="Rijpstra W.I.C."/>
            <person name="Sinninghe Damste J.S."/>
            <person name="Mardanov A.V."/>
            <person name="Ravin N.V."/>
            <person name="Dedysh S.N."/>
        </authorList>
    </citation>
    <scope>NUCLEOTIDE SEQUENCE [LARGE SCALE GENOMIC DNA]</scope>
    <source>
        <strain evidence="3">PL17</strain>
    </source>
</reference>
<name>A0A6M5Z4D9_9BACT</name>
<dbReference type="EMBL" id="CP053452">
    <property type="protein sequence ID" value="QJX00073.1"/>
    <property type="molecule type" value="Genomic_DNA"/>
</dbReference>
<keyword evidence="3" id="KW-1185">Reference proteome</keyword>
<feature type="compositionally biased region" description="Basic and acidic residues" evidence="1">
    <location>
        <begin position="112"/>
        <end position="123"/>
    </location>
</feature>
<sequence>MVAVAHVPDLLGECLGILGVRVQPIPTPMGLEFGTFKRRPTWRTEIEGTIRRATTSSANAVGVQCVTGRPESSGGSQATAMIRAIWSGAKVPDNRTWGYHSGHLRLPSPGSRDLRGTRCEPGCRRRPPNVVAKSRRRAARTRGGWRSVRSAGGRRRAR</sequence>
<gene>
    <name evidence="2" type="ORF">FTUN_7697</name>
</gene>
<proteinExistence type="predicted"/>
<accession>A0A6M5Z4D9</accession>
<evidence type="ECO:0000313" key="3">
    <source>
        <dbReference type="Proteomes" id="UP000503447"/>
    </source>
</evidence>
<organism evidence="2 3">
    <name type="scientific">Frigoriglobus tundricola</name>
    <dbReference type="NCBI Taxonomy" id="2774151"/>
    <lineage>
        <taxon>Bacteria</taxon>
        <taxon>Pseudomonadati</taxon>
        <taxon>Planctomycetota</taxon>
        <taxon>Planctomycetia</taxon>
        <taxon>Gemmatales</taxon>
        <taxon>Gemmataceae</taxon>
        <taxon>Frigoriglobus</taxon>
    </lineage>
</organism>
<feature type="compositionally biased region" description="Low complexity" evidence="1">
    <location>
        <begin position="141"/>
        <end position="151"/>
    </location>
</feature>